<evidence type="ECO:0000259" key="2">
    <source>
        <dbReference type="Pfam" id="PF12770"/>
    </source>
</evidence>
<keyword evidence="1" id="KW-1133">Transmembrane helix</keyword>
<dbReference type="Pfam" id="PF12770">
    <property type="entry name" value="CHAT"/>
    <property type="match status" value="1"/>
</dbReference>
<proteinExistence type="predicted"/>
<evidence type="ECO:0000313" key="4">
    <source>
        <dbReference type="Proteomes" id="UP000016960"/>
    </source>
</evidence>
<dbReference type="InterPro" id="IPR024983">
    <property type="entry name" value="CHAT_dom"/>
</dbReference>
<reference evidence="3 4" key="1">
    <citation type="submission" date="2013-05" db="EMBL/GenBank/DDBJ databases">
        <title>Draft genome sequence of Rubidibacter lacunae KORDI 51-2.</title>
        <authorList>
            <person name="Choi D.H."/>
            <person name="Noh J.H."/>
            <person name="Kwon K.-K."/>
            <person name="Lee J.-H."/>
            <person name="Ryu J.-Y."/>
        </authorList>
    </citation>
    <scope>NUCLEOTIDE SEQUENCE [LARGE SCALE GENOMIC DNA]</scope>
    <source>
        <strain evidence="3 4">KORDI 51-2</strain>
    </source>
</reference>
<gene>
    <name evidence="3" type="ORF">KR51_00036460</name>
</gene>
<dbReference type="PATRIC" id="fig|582515.4.peg.4106"/>
<evidence type="ECO:0000313" key="3">
    <source>
        <dbReference type="EMBL" id="ERN39864.1"/>
    </source>
</evidence>
<dbReference type="Proteomes" id="UP000016960">
    <property type="component" value="Unassembled WGS sequence"/>
</dbReference>
<dbReference type="eggNOG" id="COG0226">
    <property type="taxonomic scope" value="Bacteria"/>
</dbReference>
<dbReference type="RefSeq" id="WP_022609284.1">
    <property type="nucleotide sequence ID" value="NZ_ASSJ01000085.1"/>
</dbReference>
<name>U5DH31_9CHRO</name>
<feature type="transmembrane region" description="Helical" evidence="1">
    <location>
        <begin position="384"/>
        <end position="409"/>
    </location>
</feature>
<keyword evidence="4" id="KW-1185">Reference proteome</keyword>
<organism evidence="3 4">
    <name type="scientific">Rubidibacter lacunae KORDI 51-2</name>
    <dbReference type="NCBI Taxonomy" id="582515"/>
    <lineage>
        <taxon>Bacteria</taxon>
        <taxon>Bacillati</taxon>
        <taxon>Cyanobacteriota</taxon>
        <taxon>Cyanophyceae</taxon>
        <taxon>Oscillatoriophycideae</taxon>
        <taxon>Chroococcales</taxon>
        <taxon>Aphanothecaceae</taxon>
        <taxon>Rubidibacter</taxon>
    </lineage>
</organism>
<feature type="domain" description="CHAT" evidence="2">
    <location>
        <begin position="191"/>
        <end position="343"/>
    </location>
</feature>
<evidence type="ECO:0000256" key="1">
    <source>
        <dbReference type="SAM" id="Phobius"/>
    </source>
</evidence>
<dbReference type="EMBL" id="ASSJ01000085">
    <property type="protein sequence ID" value="ERN39864.1"/>
    <property type="molecule type" value="Genomic_DNA"/>
</dbReference>
<protein>
    <recommendedName>
        <fullName evidence="2">CHAT domain-containing protein</fullName>
    </recommendedName>
</protein>
<accession>U5DH31</accession>
<dbReference type="OrthoDB" id="444941at2"/>
<dbReference type="InParanoid" id="U5DH31"/>
<comment type="caution">
    <text evidence="3">The sequence shown here is derived from an EMBL/GenBank/DDBJ whole genome shotgun (WGS) entry which is preliminary data.</text>
</comment>
<dbReference type="AlphaFoldDB" id="U5DH31"/>
<sequence length="432" mass="48207">MPEQYLRLKLRQANGDRYRATLTASHRPEKELEGCLYALPPELLQALRDCQHLYRQLDDARIVGLSVARGNRDWLLDNLRSALDGLEAQLNGWLERGSSSGWQTVRDGLIAYAGELHRKESDGEIFILLDCKDDPLNRLPWQAWRLLATHYPHSEVVLQAPKDSPTFVEPQLPATGPRVLVVVGRGDGIDTKADLAVVRELEARGAEVRSLIQPRHQELCEALWDECGYHIFVFTGHSGSRSDGRLGWLELDCDERLSVEDLRDSLAAAIHNGLQLAIFNSCDGLGLAYQLAQINLPQSIVMREPVPDTVAVDFLRYFFREFARDRSLLASIFTARKRLEPHQDRYPGATLLPTLCLKPSAEFLTWQRMQCEPTRPARPWQTRVVTLPIAIAIGLTGVAIGAIGTLWLLPPPCTASAGHAIACAPPSQELGQ</sequence>
<dbReference type="STRING" id="582515.KR51_00036460"/>
<keyword evidence="1" id="KW-0812">Transmembrane</keyword>
<keyword evidence="1" id="KW-0472">Membrane</keyword>